<evidence type="ECO:0000313" key="4">
    <source>
        <dbReference type="EMBL" id="WVZ75282.1"/>
    </source>
</evidence>
<dbReference type="Pfam" id="PF21530">
    <property type="entry name" value="Pif1_2B_dom"/>
    <property type="match status" value="1"/>
</dbReference>
<protein>
    <recommendedName>
        <fullName evidence="1">ATP-dependent DNA helicase</fullName>
        <ecNumber evidence="1">5.6.2.3</ecNumber>
    </recommendedName>
</protein>
<keyword evidence="1" id="KW-0378">Hydrolase</keyword>
<dbReference type="GO" id="GO:0005524">
    <property type="term" value="F:ATP binding"/>
    <property type="evidence" value="ECO:0007669"/>
    <property type="project" value="UniProtKB-KW"/>
</dbReference>
<comment type="similarity">
    <text evidence="1">Belongs to the helicase family.</text>
</comment>
<dbReference type="EC" id="5.6.2.3" evidence="1"/>
<comment type="catalytic activity">
    <reaction evidence="1">
        <text>ATP + H2O = ADP + phosphate + H(+)</text>
        <dbReference type="Rhea" id="RHEA:13065"/>
        <dbReference type="ChEBI" id="CHEBI:15377"/>
        <dbReference type="ChEBI" id="CHEBI:15378"/>
        <dbReference type="ChEBI" id="CHEBI:30616"/>
        <dbReference type="ChEBI" id="CHEBI:43474"/>
        <dbReference type="ChEBI" id="CHEBI:456216"/>
        <dbReference type="EC" id="5.6.2.3"/>
    </reaction>
</comment>
<accession>A0AAQ3WV17</accession>
<dbReference type="InterPro" id="IPR010285">
    <property type="entry name" value="DNA_helicase_pif1-like_DEAD"/>
</dbReference>
<organism evidence="4 5">
    <name type="scientific">Paspalum notatum var. saurae</name>
    <dbReference type="NCBI Taxonomy" id="547442"/>
    <lineage>
        <taxon>Eukaryota</taxon>
        <taxon>Viridiplantae</taxon>
        <taxon>Streptophyta</taxon>
        <taxon>Embryophyta</taxon>
        <taxon>Tracheophyta</taxon>
        <taxon>Spermatophyta</taxon>
        <taxon>Magnoliopsida</taxon>
        <taxon>Liliopsida</taxon>
        <taxon>Poales</taxon>
        <taxon>Poaceae</taxon>
        <taxon>PACMAD clade</taxon>
        <taxon>Panicoideae</taxon>
        <taxon>Andropogonodae</taxon>
        <taxon>Paspaleae</taxon>
        <taxon>Paspalinae</taxon>
        <taxon>Paspalum</taxon>
    </lineage>
</organism>
<dbReference type="AlphaFoldDB" id="A0AAQ3WV17"/>
<name>A0AAQ3WV17_PASNO</name>
<dbReference type="Pfam" id="PF05970">
    <property type="entry name" value="PIF1"/>
    <property type="match status" value="1"/>
</dbReference>
<dbReference type="InterPro" id="IPR027417">
    <property type="entry name" value="P-loop_NTPase"/>
</dbReference>
<dbReference type="SUPFAM" id="SSF52540">
    <property type="entry name" value="P-loop containing nucleoside triphosphate hydrolases"/>
    <property type="match status" value="1"/>
</dbReference>
<dbReference type="PANTHER" id="PTHR10492:SF92">
    <property type="entry name" value="ATP-DEPENDENT DNA HELICASE"/>
    <property type="match status" value="1"/>
</dbReference>
<keyword evidence="1" id="KW-0547">Nucleotide-binding</keyword>
<keyword evidence="1" id="KW-0234">DNA repair</keyword>
<dbReference type="Proteomes" id="UP001341281">
    <property type="component" value="Chromosome 05"/>
</dbReference>
<evidence type="ECO:0000256" key="1">
    <source>
        <dbReference type="RuleBase" id="RU363044"/>
    </source>
</evidence>
<dbReference type="GO" id="GO:0000723">
    <property type="term" value="P:telomere maintenance"/>
    <property type="evidence" value="ECO:0007669"/>
    <property type="project" value="InterPro"/>
</dbReference>
<dbReference type="PANTHER" id="PTHR10492">
    <property type="match status" value="1"/>
</dbReference>
<keyword evidence="1" id="KW-0347">Helicase</keyword>
<dbReference type="GO" id="GO:0016787">
    <property type="term" value="F:hydrolase activity"/>
    <property type="evidence" value="ECO:0007669"/>
    <property type="project" value="UniProtKB-KW"/>
</dbReference>
<reference evidence="4 5" key="1">
    <citation type="submission" date="2024-02" db="EMBL/GenBank/DDBJ databases">
        <title>High-quality chromosome-scale genome assembly of Pensacola bahiagrass (Paspalum notatum Flugge var. saurae).</title>
        <authorList>
            <person name="Vega J.M."/>
            <person name="Podio M."/>
            <person name="Orjuela J."/>
            <person name="Siena L.A."/>
            <person name="Pessino S.C."/>
            <person name="Combes M.C."/>
            <person name="Mariac C."/>
            <person name="Albertini E."/>
            <person name="Pupilli F."/>
            <person name="Ortiz J.P.A."/>
            <person name="Leblanc O."/>
        </authorList>
    </citation>
    <scope>NUCLEOTIDE SEQUENCE [LARGE SCALE GENOMIC DNA]</scope>
    <source>
        <strain evidence="4">R1</strain>
        <tissue evidence="4">Leaf</tissue>
    </source>
</reference>
<feature type="domain" description="DNA helicase Pif1-like 2B" evidence="3">
    <location>
        <begin position="154"/>
        <end position="190"/>
    </location>
</feature>
<dbReference type="GO" id="GO:0043139">
    <property type="term" value="F:5'-3' DNA helicase activity"/>
    <property type="evidence" value="ECO:0007669"/>
    <property type="project" value="UniProtKB-EC"/>
</dbReference>
<keyword evidence="1" id="KW-0233">DNA recombination</keyword>
<dbReference type="GO" id="GO:0006281">
    <property type="term" value="P:DNA repair"/>
    <property type="evidence" value="ECO:0007669"/>
    <property type="project" value="UniProtKB-KW"/>
</dbReference>
<proteinExistence type="inferred from homology"/>
<keyword evidence="5" id="KW-1185">Reference proteome</keyword>
<keyword evidence="1" id="KW-0227">DNA damage</keyword>
<keyword evidence="1" id="KW-0067">ATP-binding</keyword>
<sequence>MDHPRLPFGGKNVVFGGDFRQVLPVVPKGTRAQIVAASLRKSYLWESMIHLKLVRNMRAQSDPWFVRNICCASGLVPRSEIVNLRCVFVMMSVCHILGATTTFSQCLTKIYQIQATSLQERYCPHRMTGRYDKYEDDWLFLGEQLVYHSYYTPEFLNTLTPNGLPPHVLKLKIGCPVILLRNIDPANGLCMARGWWSVASNETASTQKLF</sequence>
<evidence type="ECO:0000259" key="2">
    <source>
        <dbReference type="Pfam" id="PF05970"/>
    </source>
</evidence>
<gene>
    <name evidence="4" type="ORF">U9M48_023354</name>
</gene>
<comment type="cofactor">
    <cofactor evidence="1">
        <name>Mg(2+)</name>
        <dbReference type="ChEBI" id="CHEBI:18420"/>
    </cofactor>
</comment>
<evidence type="ECO:0000259" key="3">
    <source>
        <dbReference type="Pfam" id="PF21530"/>
    </source>
</evidence>
<evidence type="ECO:0000313" key="5">
    <source>
        <dbReference type="Proteomes" id="UP001341281"/>
    </source>
</evidence>
<dbReference type="InterPro" id="IPR049163">
    <property type="entry name" value="Pif1-like_2B_dom"/>
</dbReference>
<feature type="domain" description="DNA helicase Pif1-like DEAD-box helicase" evidence="2">
    <location>
        <begin position="6"/>
        <end position="61"/>
    </location>
</feature>
<dbReference type="GO" id="GO:0006310">
    <property type="term" value="P:DNA recombination"/>
    <property type="evidence" value="ECO:0007669"/>
    <property type="project" value="UniProtKB-KW"/>
</dbReference>
<dbReference type="EMBL" id="CP144749">
    <property type="protein sequence ID" value="WVZ75282.1"/>
    <property type="molecule type" value="Genomic_DNA"/>
</dbReference>